<evidence type="ECO:0000313" key="1">
    <source>
        <dbReference type="EMBL" id="KAJ3087785.1"/>
    </source>
</evidence>
<dbReference type="GO" id="GO:0003677">
    <property type="term" value="F:DNA binding"/>
    <property type="evidence" value="ECO:0007669"/>
    <property type="project" value="TreeGrafter"/>
</dbReference>
<protein>
    <submittedName>
        <fullName evidence="1">Uncharacterized protein</fullName>
    </submittedName>
</protein>
<dbReference type="Pfam" id="PF09729">
    <property type="entry name" value="Gti1_Pac2"/>
    <property type="match status" value="1"/>
</dbReference>
<reference evidence="1" key="1">
    <citation type="submission" date="2020-05" db="EMBL/GenBank/DDBJ databases">
        <title>Phylogenomic resolution of chytrid fungi.</title>
        <authorList>
            <person name="Stajich J.E."/>
            <person name="Amses K."/>
            <person name="Simmons R."/>
            <person name="Seto K."/>
            <person name="Myers J."/>
            <person name="Bonds A."/>
            <person name="Quandt C.A."/>
            <person name="Barry K."/>
            <person name="Liu P."/>
            <person name="Grigoriev I."/>
            <person name="Longcore J.E."/>
            <person name="James T.Y."/>
        </authorList>
    </citation>
    <scope>NUCLEOTIDE SEQUENCE</scope>
    <source>
        <strain evidence="1">JEL0513</strain>
    </source>
</reference>
<accession>A0AAD5X6H3</accession>
<dbReference type="PANTHER" id="PTHR28027:SF2">
    <property type="entry name" value="TRANSCRIPTIONAL REGULATOR MIT1"/>
    <property type="match status" value="1"/>
</dbReference>
<comment type="caution">
    <text evidence="1">The sequence shown here is derived from an EMBL/GenBank/DDBJ whole genome shotgun (WGS) entry which is preliminary data.</text>
</comment>
<proteinExistence type="predicted"/>
<evidence type="ECO:0000313" key="2">
    <source>
        <dbReference type="Proteomes" id="UP001211907"/>
    </source>
</evidence>
<organism evidence="1 2">
    <name type="scientific">Physocladia obscura</name>
    <dbReference type="NCBI Taxonomy" id="109957"/>
    <lineage>
        <taxon>Eukaryota</taxon>
        <taxon>Fungi</taxon>
        <taxon>Fungi incertae sedis</taxon>
        <taxon>Chytridiomycota</taxon>
        <taxon>Chytridiomycota incertae sedis</taxon>
        <taxon>Chytridiomycetes</taxon>
        <taxon>Chytridiales</taxon>
        <taxon>Chytriomycetaceae</taxon>
        <taxon>Physocladia</taxon>
    </lineage>
</organism>
<dbReference type="AlphaFoldDB" id="A0AAD5X6H3"/>
<sequence>MALSRREKAEQHSRSGCCDIETFFGFIKNKEDAMLIVEACVNGQLQATPRCQHNKLKYRSGSVVVYSQNLSDKNSIRWRDGGSWSTSKLSEGFLLYREVEAFGVSRRMEKCALFKAGSVKPDCQLVPDGLAKRTICVTGSDGNRYRVISYFYPLEVEGYFKQTKRVVLQRPSQLPEFRHLKVSLNVSAAKAESNYSSKSPDSPEQISSPIFVPAEIPAVITTNSTTQEGIPQQRNSSLTNLIIGTELDQCSCGGLTPFNMLFVNTFDRNWMNQQPVYLAPIKIPHSHRHSP</sequence>
<dbReference type="PANTHER" id="PTHR28027">
    <property type="entry name" value="TRANSCRIPTIONAL REGULATOR MIT1"/>
    <property type="match status" value="1"/>
</dbReference>
<name>A0AAD5X6H3_9FUNG</name>
<gene>
    <name evidence="1" type="ORF">HK100_008236</name>
</gene>
<dbReference type="InterPro" id="IPR018608">
    <property type="entry name" value="Gti1/Pac2"/>
</dbReference>
<dbReference type="Proteomes" id="UP001211907">
    <property type="component" value="Unassembled WGS sequence"/>
</dbReference>
<dbReference type="EMBL" id="JADGJH010003984">
    <property type="protein sequence ID" value="KAJ3087785.1"/>
    <property type="molecule type" value="Genomic_DNA"/>
</dbReference>
<keyword evidence="2" id="KW-1185">Reference proteome</keyword>